<feature type="chain" id="PRO_5046301516" description="Secreted protein" evidence="2">
    <location>
        <begin position="28"/>
        <end position="105"/>
    </location>
</feature>
<evidence type="ECO:0000256" key="2">
    <source>
        <dbReference type="SAM" id="SignalP"/>
    </source>
</evidence>
<feature type="signal peptide" evidence="2">
    <location>
        <begin position="1"/>
        <end position="27"/>
    </location>
</feature>
<evidence type="ECO:0008006" key="5">
    <source>
        <dbReference type="Google" id="ProtNLM"/>
    </source>
</evidence>
<keyword evidence="4" id="KW-1185">Reference proteome</keyword>
<proteinExistence type="predicted"/>
<evidence type="ECO:0000256" key="1">
    <source>
        <dbReference type="SAM" id="MobiDB-lite"/>
    </source>
</evidence>
<gene>
    <name evidence="3" type="ORF">CSSPJE1EN2_LOCUS11954</name>
</gene>
<evidence type="ECO:0000313" key="4">
    <source>
        <dbReference type="Proteomes" id="UP001497522"/>
    </source>
</evidence>
<name>A0ABP1B288_9BRYO</name>
<feature type="region of interest" description="Disordered" evidence="1">
    <location>
        <begin position="26"/>
        <end position="51"/>
    </location>
</feature>
<evidence type="ECO:0000313" key="3">
    <source>
        <dbReference type="EMBL" id="CAK9869196.1"/>
    </source>
</evidence>
<reference evidence="3" key="1">
    <citation type="submission" date="2024-03" db="EMBL/GenBank/DDBJ databases">
        <authorList>
            <consortium name="ELIXIR-Norway"/>
            <consortium name="Elixir Norway"/>
        </authorList>
    </citation>
    <scope>NUCLEOTIDE SEQUENCE</scope>
</reference>
<accession>A0ABP1B288</accession>
<sequence length="105" mass="11916">MPPSSRSCWKSVYLLLLLWRCEKGEEALPTPPPARAERSDGRPPSDGRAPRPPCKLWELIKQEWEQLSPATCALESLIRNRCLRCHAVMPQLAYTSECYVFCQGG</sequence>
<organism evidence="3 4">
    <name type="scientific">Sphagnum jensenii</name>
    <dbReference type="NCBI Taxonomy" id="128206"/>
    <lineage>
        <taxon>Eukaryota</taxon>
        <taxon>Viridiplantae</taxon>
        <taxon>Streptophyta</taxon>
        <taxon>Embryophyta</taxon>
        <taxon>Bryophyta</taxon>
        <taxon>Sphagnophytina</taxon>
        <taxon>Sphagnopsida</taxon>
        <taxon>Sphagnales</taxon>
        <taxon>Sphagnaceae</taxon>
        <taxon>Sphagnum</taxon>
    </lineage>
</organism>
<protein>
    <recommendedName>
        <fullName evidence="5">Secreted protein</fullName>
    </recommendedName>
</protein>
<dbReference type="EMBL" id="OZ023719">
    <property type="protein sequence ID" value="CAK9869196.1"/>
    <property type="molecule type" value="Genomic_DNA"/>
</dbReference>
<feature type="compositionally biased region" description="Basic and acidic residues" evidence="1">
    <location>
        <begin position="35"/>
        <end position="49"/>
    </location>
</feature>
<dbReference type="Proteomes" id="UP001497522">
    <property type="component" value="Chromosome 18"/>
</dbReference>
<keyword evidence="2" id="KW-0732">Signal</keyword>